<gene>
    <name evidence="1" type="ORF">PSDVSF_10010</name>
</gene>
<reference evidence="1" key="1">
    <citation type="journal article" date="2022" name="Arch. Microbiol.">
        <title>Pseudodesulfovibrio sediminis sp. nov., a mesophilic and neutrophilic sulfate-reducing bacterium isolated from sediment of a brackish lake.</title>
        <authorList>
            <person name="Takahashi A."/>
            <person name="Kojima H."/>
            <person name="Watanabe M."/>
            <person name="Fukui M."/>
        </authorList>
    </citation>
    <scope>NUCLEOTIDE SEQUENCE</scope>
    <source>
        <strain evidence="1">SF6</strain>
    </source>
</reference>
<evidence type="ECO:0000313" key="1">
    <source>
        <dbReference type="EMBL" id="BCS87759.1"/>
    </source>
</evidence>
<keyword evidence="2" id="KW-1185">Reference proteome</keyword>
<dbReference type="EMBL" id="AP024485">
    <property type="protein sequence ID" value="BCS87759.1"/>
    <property type="molecule type" value="Genomic_DNA"/>
</dbReference>
<sequence>MFGDIDLFLLFAALFAVQSDGTWQKSSFALRRYKANRWIVFAGVFRESVNEGHFVLVVQTICDNT</sequence>
<organism evidence="1 2">
    <name type="scientific">Pseudodesulfovibrio sediminis</name>
    <dbReference type="NCBI Taxonomy" id="2810563"/>
    <lineage>
        <taxon>Bacteria</taxon>
        <taxon>Pseudomonadati</taxon>
        <taxon>Thermodesulfobacteriota</taxon>
        <taxon>Desulfovibrionia</taxon>
        <taxon>Desulfovibrionales</taxon>
        <taxon>Desulfovibrionaceae</taxon>
    </lineage>
</organism>
<evidence type="ECO:0000313" key="2">
    <source>
        <dbReference type="Proteomes" id="UP001053296"/>
    </source>
</evidence>
<name>A0ABN6ERR9_9BACT</name>
<proteinExistence type="predicted"/>
<accession>A0ABN6ERR9</accession>
<evidence type="ECO:0008006" key="3">
    <source>
        <dbReference type="Google" id="ProtNLM"/>
    </source>
</evidence>
<protein>
    <recommendedName>
        <fullName evidence="3">Secreted protein</fullName>
    </recommendedName>
</protein>
<dbReference type="Proteomes" id="UP001053296">
    <property type="component" value="Chromosome"/>
</dbReference>